<protein>
    <submittedName>
        <fullName evidence="1">Uncharacterized protein</fullName>
    </submittedName>
</protein>
<gene>
    <name evidence="1" type="ORF">BLNAU_23135</name>
</gene>
<sequence>MRTKSYSSQQSSIQFINCDVQGDTTPLFLLTEPETIVTVKEASPPFLSLVGFIKEGNRLDEKETKHACALLERIKPQNQNGFTSEHLLFKLVPSPDGSCSGFTESIFPLITLSNENLVHLHFSEYDTMSFQLLRNVIEGVSAWQEGCPTVQKRSRQIQAKLCEEGFSDETELHMRSRYKSNTRFRFILLGAHLIHTFGGNASFSAER</sequence>
<dbReference type="Proteomes" id="UP001281761">
    <property type="component" value="Unassembled WGS sequence"/>
</dbReference>
<keyword evidence="2" id="KW-1185">Reference proteome</keyword>
<proteinExistence type="predicted"/>
<comment type="caution">
    <text evidence="1">The sequence shown here is derived from an EMBL/GenBank/DDBJ whole genome shotgun (WGS) entry which is preliminary data.</text>
</comment>
<dbReference type="EMBL" id="JARBJD010000447">
    <property type="protein sequence ID" value="KAK2941953.1"/>
    <property type="molecule type" value="Genomic_DNA"/>
</dbReference>
<organism evidence="1 2">
    <name type="scientific">Blattamonas nauphoetae</name>
    <dbReference type="NCBI Taxonomy" id="2049346"/>
    <lineage>
        <taxon>Eukaryota</taxon>
        <taxon>Metamonada</taxon>
        <taxon>Preaxostyla</taxon>
        <taxon>Oxymonadida</taxon>
        <taxon>Blattamonas</taxon>
    </lineage>
</organism>
<accession>A0ABQ9WRK3</accession>
<evidence type="ECO:0000313" key="2">
    <source>
        <dbReference type="Proteomes" id="UP001281761"/>
    </source>
</evidence>
<evidence type="ECO:0000313" key="1">
    <source>
        <dbReference type="EMBL" id="KAK2941953.1"/>
    </source>
</evidence>
<name>A0ABQ9WRK3_9EUKA</name>
<reference evidence="1 2" key="1">
    <citation type="journal article" date="2022" name="bioRxiv">
        <title>Genomics of Preaxostyla Flagellates Illuminates Evolutionary Transitions and the Path Towards Mitochondrial Loss.</title>
        <authorList>
            <person name="Novak L.V.F."/>
            <person name="Treitli S.C."/>
            <person name="Pyrih J."/>
            <person name="Halakuc P."/>
            <person name="Pipaliya S.V."/>
            <person name="Vacek V."/>
            <person name="Brzon O."/>
            <person name="Soukal P."/>
            <person name="Eme L."/>
            <person name="Dacks J.B."/>
            <person name="Karnkowska A."/>
            <person name="Elias M."/>
            <person name="Hampl V."/>
        </authorList>
    </citation>
    <scope>NUCLEOTIDE SEQUENCE [LARGE SCALE GENOMIC DNA]</scope>
    <source>
        <strain evidence="1">NAU3</strain>
        <tissue evidence="1">Gut</tissue>
    </source>
</reference>